<dbReference type="PATRIC" id="fig|1261062.4.peg.1011"/>
<evidence type="ECO:0000313" key="1">
    <source>
        <dbReference type="EMBL" id="EPI51292.1"/>
    </source>
</evidence>
<gene>
    <name evidence="1" type="ORF">HMPREF1577_01115</name>
</gene>
<proteinExistence type="predicted"/>
<accession>T2PJD6</accession>
<reference evidence="1 2" key="1">
    <citation type="submission" date="2013-06" db="EMBL/GenBank/DDBJ databases">
        <authorList>
            <person name="Weinstock G."/>
            <person name="Sodergren E."/>
            <person name="Lobos E.A."/>
            <person name="Fulton L."/>
            <person name="Fulton R."/>
            <person name="Courtney L."/>
            <person name="Fronick C."/>
            <person name="O'Laughlin M."/>
            <person name="Godfrey J."/>
            <person name="Wilson R.M."/>
            <person name="Miner T."/>
            <person name="Farmer C."/>
            <person name="Delehaunty K."/>
            <person name="Cordes M."/>
            <person name="Minx P."/>
            <person name="Tomlinson C."/>
            <person name="Chen J."/>
            <person name="Wollam A."/>
            <person name="Pepin K.H."/>
            <person name="Bhonagiri V."/>
            <person name="Zhang X."/>
            <person name="Warren W."/>
            <person name="Mitreva M."/>
            <person name="Mardis E.R."/>
            <person name="Wilson R.K."/>
        </authorList>
    </citation>
    <scope>NUCLEOTIDE SEQUENCE [LARGE SCALE GENOMIC DNA]</scope>
    <source>
        <strain evidence="1 2">JCP8017A</strain>
    </source>
</reference>
<dbReference type="AlphaFoldDB" id="T2PJD6"/>
<dbReference type="HOGENOM" id="CLU_3270551_0_0_11"/>
<name>T2PJD6_9BIFI</name>
<dbReference type="Proteomes" id="UP000015779">
    <property type="component" value="Unassembled WGS sequence"/>
</dbReference>
<protein>
    <submittedName>
        <fullName evidence="1">Uncharacterized protein</fullName>
    </submittedName>
</protein>
<dbReference type="EMBL" id="ATJN01000073">
    <property type="protein sequence ID" value="EPI51292.1"/>
    <property type="molecule type" value="Genomic_DNA"/>
</dbReference>
<sequence length="41" mass="5172">MQIYAYDLCRFIQMIRVYLCKFYKDFMQIYAYFTTQNPLDL</sequence>
<organism evidence="1 2">
    <name type="scientific">Gardnerella pickettii JCP8017A</name>
    <dbReference type="NCBI Taxonomy" id="1261062"/>
    <lineage>
        <taxon>Bacteria</taxon>
        <taxon>Bacillati</taxon>
        <taxon>Actinomycetota</taxon>
        <taxon>Actinomycetes</taxon>
        <taxon>Bifidobacteriales</taxon>
        <taxon>Bifidobacteriaceae</taxon>
        <taxon>Gardnerella</taxon>
        <taxon>Gardnerella pickettii</taxon>
    </lineage>
</organism>
<evidence type="ECO:0000313" key="2">
    <source>
        <dbReference type="Proteomes" id="UP000015779"/>
    </source>
</evidence>
<comment type="caution">
    <text evidence="1">The sequence shown here is derived from an EMBL/GenBank/DDBJ whole genome shotgun (WGS) entry which is preliminary data.</text>
</comment>